<reference evidence="3" key="2">
    <citation type="journal article" date="2020" name="Data Brief">
        <title>Transcriptome dataset of Babesia bovis life stages within vertebrate and invertebrate hosts.</title>
        <authorList>
            <person name="Ueti M.W."/>
            <person name="Johnson W.C."/>
            <person name="Kappmeyer L.S."/>
            <person name="Herndon D.R."/>
            <person name="Mousel M.R."/>
            <person name="Reif K.E."/>
            <person name="Taus N.S."/>
            <person name="Ifeonu O.O."/>
            <person name="Silva J.C."/>
            <person name="Suarez C.E."/>
            <person name="Brayton K.A."/>
        </authorList>
    </citation>
    <scope>NUCLEOTIDE SEQUENCE [LARGE SCALE GENOMIC DNA]</scope>
</reference>
<name>A7ATX5_BABBO</name>
<feature type="compositionally biased region" description="Low complexity" evidence="1">
    <location>
        <begin position="592"/>
        <end position="607"/>
    </location>
</feature>
<sequence length="1146" mass="130509">MPTWALPSTNSYYRHALLRDIYRNHGTNDPEKLREWYLRYLLETEELNTCVSYATPVEDVTKRQLQDMAALVHVGNSSITARISALHGSSGLCNSGLYSLPYESSIYLNSVKGYRSLQGFPFMTFHDMLQYEIVNGMCTMYTWDRRQSILLKPTGESNGGIEGLEVTAQPYEDRIQVITDILFKVYPSCLFYPSLGFSRQEILKADDDDEEYGTDPANPFVKLKVHIQNRRRFKRPISYLWERPKTAYSSTYDFSNGYFMPYTPDGEDIDYRRRGANQYLYRNWKQMTWRDGHITELRSAGNLMYVRSVNGIYIGKYQEGNEPVVETLNNLHYEERDRVHFMHPNPFIYSECAMLCGNSLLLYDATTAIESNHYALKLGDSEGEDIKDISQTICYGMNMHTLILGGERLYTFDFRVGKPEDLFLKVDKEIRVNSTRQSERVCDNLKLQVHQMASYTCGFNNYWKSVRPSFWSAFTAISAHPLYRNIIATVYCLNDCIYIWDLRAPIKPLLEIPLSSTENLGARYRELRWSVNEDGSGSVLLAFCWRHKHPLACSFRINNAITHFEPAEPQDDERQYWNNWVQESNNDTTNVSSYWDINSQSSDSSSTTDDDESTGDTPPIERVGPLPRKCESNEEQDLSSDSDNSSSSEGTIQREAKTYIQRDNQESQSLAGLNTETLFHKHSLLRDFASGKVFEDVIEIELKHCIPLQLTRISKEHVDKAVDSVGPLIERPEDYAAMPIKTTQKELLLPIFHGYAGITTLESGQCQVVIACTSSGSLFAMDLSLSKRIECLKPSRSFDFVQRKSRGSELFKYIKSSSGSLFIPQGFITGETDRVIPASNVSLCSKPQYPIIIICLNKTFVDVQEAECLPLSADKNRFDSEAILRRLLSQKYDGFDEGGSDDIMSLHRFERTVGSREKLEDLAVNVWDTAEFKMDFEYDTSNVNNHFLDPTPECHCFVQDNPNTQIKALSAYLNALKLDPDGAVTVGPVENIDNIPTEKENTLFEYLSQACKSGLESGVPIEIPQGKVHSKEIVESLLFHSPVLPKVKNNDEVPSKRDGVHKHYCGVNHLVGIKLRKENDIDLGDRIQSLLDTWRTTADDGGEPGSGGMYRFHTPPDQIAVLRNEQLERDRLVEHLLSQGESSQTS</sequence>
<evidence type="ECO:0000256" key="1">
    <source>
        <dbReference type="SAM" id="MobiDB-lite"/>
    </source>
</evidence>
<evidence type="ECO:0000313" key="3">
    <source>
        <dbReference type="Proteomes" id="UP000002173"/>
    </source>
</evidence>
<reference evidence="3" key="3">
    <citation type="journal article" date="2021" name="Int. J. Parasitol.">
        <title>Comparative analysis of gene expression between Babesia bovis blood stages and kinetes allowed by improved genome annotation.</title>
        <authorList>
            <person name="Ueti M.W."/>
            <person name="Johnson W.C."/>
            <person name="Kappmeyer L.S."/>
            <person name="Herndon D.R."/>
            <person name="Mousel M.R."/>
            <person name="Reif K.E."/>
            <person name="Taus N.S."/>
            <person name="Ifeonu O.O."/>
            <person name="Silva J.C."/>
            <person name="Suarez C.E."/>
            <person name="Brayton K.A."/>
        </authorList>
    </citation>
    <scope>NUCLEOTIDE SEQUENCE [LARGE SCALE GENOMIC DNA]</scope>
</reference>
<dbReference type="EMBL" id="AAXT01000003">
    <property type="protein sequence ID" value="EDO06386.1"/>
    <property type="molecule type" value="Genomic_DNA"/>
</dbReference>
<dbReference type="eggNOG" id="ENOG502R022">
    <property type="taxonomic scope" value="Eukaryota"/>
</dbReference>
<protein>
    <submittedName>
        <fullName evidence="2">Uncharacterized protein</fullName>
    </submittedName>
</protein>
<reference evidence="2 3" key="1">
    <citation type="journal article" date="2007" name="PLoS Pathog.">
        <title>Genome sequence of Babesia bovis and comparative analysis of apicomplexan hemoprotozoa.</title>
        <authorList>
            <person name="Brayton K.A."/>
            <person name="Lau A.O.T."/>
            <person name="Herndon D.R."/>
            <person name="Hannick L."/>
            <person name="Kappmeyer L.S."/>
            <person name="Berens S.J."/>
            <person name="Bidwell S.L."/>
            <person name="Brown W.C."/>
            <person name="Crabtree J."/>
            <person name="Fadrosh D."/>
            <person name="Feldblum T."/>
            <person name="Forberger H.A."/>
            <person name="Haas B.J."/>
            <person name="Howell J.M."/>
            <person name="Khouri H."/>
            <person name="Koo H."/>
            <person name="Mann D.J."/>
            <person name="Norimine J."/>
            <person name="Paulsen I.T."/>
            <person name="Radune D."/>
            <person name="Ren Q."/>
            <person name="Smith R.K. Jr."/>
            <person name="Suarez C.E."/>
            <person name="White O."/>
            <person name="Wortman J.R."/>
            <person name="Knowles D.P. Jr."/>
            <person name="McElwain T.F."/>
            <person name="Nene V.M."/>
        </authorList>
    </citation>
    <scope>NUCLEOTIDE SEQUENCE [LARGE SCALE GENOMIC DNA]</scope>
    <source>
        <strain evidence="2">T2Bo</strain>
    </source>
</reference>
<dbReference type="VEuPathDB" id="PiroplasmaDB:BBOV_II004310"/>
<evidence type="ECO:0000313" key="2">
    <source>
        <dbReference type="EMBL" id="EDO06386.1"/>
    </source>
</evidence>
<comment type="caution">
    <text evidence="2">The sequence shown here is derived from an EMBL/GenBank/DDBJ whole genome shotgun (WGS) entry which is preliminary data.</text>
</comment>
<proteinExistence type="predicted"/>
<dbReference type="OMA" id="YDFSNGY"/>
<dbReference type="RefSeq" id="XP_001609954.1">
    <property type="nucleotide sequence ID" value="XM_001609904.1"/>
</dbReference>
<dbReference type="AlphaFoldDB" id="A7ATX5"/>
<dbReference type="Proteomes" id="UP000002173">
    <property type="component" value="Unassembled WGS sequence"/>
</dbReference>
<feature type="region of interest" description="Disordered" evidence="1">
    <location>
        <begin position="588"/>
        <end position="651"/>
    </location>
</feature>
<dbReference type="KEGG" id="bbo:BBOV_II004310"/>
<accession>A7ATX5</accession>
<dbReference type="InParanoid" id="A7ATX5"/>
<gene>
    <name evidence="2" type="ORF">BBOV_II004310</name>
</gene>
<organism evidence="2 3">
    <name type="scientific">Babesia bovis</name>
    <dbReference type="NCBI Taxonomy" id="5865"/>
    <lineage>
        <taxon>Eukaryota</taxon>
        <taxon>Sar</taxon>
        <taxon>Alveolata</taxon>
        <taxon>Apicomplexa</taxon>
        <taxon>Aconoidasida</taxon>
        <taxon>Piroplasmida</taxon>
        <taxon>Babesiidae</taxon>
        <taxon>Babesia</taxon>
    </lineage>
</organism>
<keyword evidence="3" id="KW-1185">Reference proteome</keyword>
<dbReference type="GeneID" id="5478183"/>